<dbReference type="AlphaFoldDB" id="A0A2P2JD61"/>
<protein>
    <submittedName>
        <fullName evidence="1">Uncharacterized protein MANES_14G133000</fullName>
    </submittedName>
</protein>
<organism evidence="1">
    <name type="scientific">Rhizophora mucronata</name>
    <name type="common">Asiatic mangrove</name>
    <dbReference type="NCBI Taxonomy" id="61149"/>
    <lineage>
        <taxon>Eukaryota</taxon>
        <taxon>Viridiplantae</taxon>
        <taxon>Streptophyta</taxon>
        <taxon>Embryophyta</taxon>
        <taxon>Tracheophyta</taxon>
        <taxon>Spermatophyta</taxon>
        <taxon>Magnoliopsida</taxon>
        <taxon>eudicotyledons</taxon>
        <taxon>Gunneridae</taxon>
        <taxon>Pentapetalae</taxon>
        <taxon>rosids</taxon>
        <taxon>fabids</taxon>
        <taxon>Malpighiales</taxon>
        <taxon>Rhizophoraceae</taxon>
        <taxon>Rhizophora</taxon>
    </lineage>
</organism>
<name>A0A2P2JD61_RHIMU</name>
<sequence>MSTFAFEGDASAQASAKQEIVPSDSVATVLASLIPRSYRPSTLYGWNVGLASVIFKKGN</sequence>
<reference evidence="1" key="1">
    <citation type="submission" date="2018-02" db="EMBL/GenBank/DDBJ databases">
        <title>Rhizophora mucronata_Transcriptome.</title>
        <authorList>
            <person name="Meera S.P."/>
            <person name="Sreeshan A."/>
            <person name="Augustine A."/>
        </authorList>
    </citation>
    <scope>NUCLEOTIDE SEQUENCE</scope>
    <source>
        <tissue evidence="1">Leaf</tissue>
    </source>
</reference>
<evidence type="ECO:0000313" key="1">
    <source>
        <dbReference type="EMBL" id="MBW91400.1"/>
    </source>
</evidence>
<dbReference type="EMBL" id="GGEC01010917">
    <property type="protein sequence ID" value="MBW91400.1"/>
    <property type="molecule type" value="Transcribed_RNA"/>
</dbReference>
<accession>A0A2P2JD61</accession>
<proteinExistence type="predicted"/>